<protein>
    <recommendedName>
        <fullName evidence="1">Fungal lipase-type domain-containing protein</fullName>
    </recommendedName>
</protein>
<dbReference type="Proteomes" id="UP001054902">
    <property type="component" value="Unassembled WGS sequence"/>
</dbReference>
<name>A0AAD3CWH6_9STRA</name>
<comment type="caution">
    <text evidence="2">The sequence shown here is derived from an EMBL/GenBank/DDBJ whole genome shotgun (WGS) entry which is preliminary data.</text>
</comment>
<dbReference type="Gene3D" id="3.40.50.1820">
    <property type="entry name" value="alpha/beta hydrolase"/>
    <property type="match status" value="1"/>
</dbReference>
<dbReference type="GO" id="GO:0006629">
    <property type="term" value="P:lipid metabolic process"/>
    <property type="evidence" value="ECO:0007669"/>
    <property type="project" value="InterPro"/>
</dbReference>
<dbReference type="Pfam" id="PF01764">
    <property type="entry name" value="Lipase_3"/>
    <property type="match status" value="1"/>
</dbReference>
<reference evidence="2 3" key="1">
    <citation type="journal article" date="2021" name="Sci. Rep.">
        <title>The genome of the diatom Chaetoceros tenuissimus carries an ancient integrated fragment of an extant virus.</title>
        <authorList>
            <person name="Hongo Y."/>
            <person name="Kimura K."/>
            <person name="Takaki Y."/>
            <person name="Yoshida Y."/>
            <person name="Baba S."/>
            <person name="Kobayashi G."/>
            <person name="Nagasaki K."/>
            <person name="Hano T."/>
            <person name="Tomaru Y."/>
        </authorList>
    </citation>
    <scope>NUCLEOTIDE SEQUENCE [LARGE SCALE GENOMIC DNA]</scope>
    <source>
        <strain evidence="2 3">NIES-3715</strain>
    </source>
</reference>
<dbReference type="AlphaFoldDB" id="A0AAD3CWH6"/>
<gene>
    <name evidence="2" type="ORF">CTEN210_09645</name>
</gene>
<dbReference type="InterPro" id="IPR002921">
    <property type="entry name" value="Fungal_lipase-type"/>
</dbReference>
<dbReference type="InterPro" id="IPR029058">
    <property type="entry name" value="AB_hydrolase_fold"/>
</dbReference>
<accession>A0AAD3CWH6</accession>
<evidence type="ECO:0000313" key="3">
    <source>
        <dbReference type="Proteomes" id="UP001054902"/>
    </source>
</evidence>
<evidence type="ECO:0000259" key="1">
    <source>
        <dbReference type="Pfam" id="PF01764"/>
    </source>
</evidence>
<dbReference type="SUPFAM" id="SSF53474">
    <property type="entry name" value="alpha/beta-Hydrolases"/>
    <property type="match status" value="1"/>
</dbReference>
<feature type="domain" description="Fungal lipase-type" evidence="1">
    <location>
        <begin position="213"/>
        <end position="341"/>
    </location>
</feature>
<sequence length="416" mass="47359">MRAAKNISILCRQSRRICNKDSFSKKRWNSNTTNATDEKASKKTSKFFMATAGVVGIASGSSVYTRQVRDAKLDEVPLASECGRFTLEDEVSHSEQEEESNPKSITMRSLKELDMRVQRTGLMGKSVPGSKSVKEELQEIRKWHQDRNFQGGVVLRELTVPLFGSKSNTAFHTYKEKEKEEVKSFTKDHLSQRECYYLYYEIKPNGHNHYCLFCRGTTMFEDVKTCLDSKLEYDDELGIHLHRGFKDHAQRLADDVEPLLGGTKNNDRATIEVSGHSLGGAVAFIVAMKLIKRGYNVKSVLSVAGARYCAEEDVQKAKAYLPKDSLRIEDDLDCVPFLPPWAVSLGDRLWITNIGNRPSVKFIAFDEHDQHLEWTDDVFTNLRLPEALMKQSETHRIRSYLDKLSTIQNDLQGSEN</sequence>
<proteinExistence type="predicted"/>
<organism evidence="2 3">
    <name type="scientific">Chaetoceros tenuissimus</name>
    <dbReference type="NCBI Taxonomy" id="426638"/>
    <lineage>
        <taxon>Eukaryota</taxon>
        <taxon>Sar</taxon>
        <taxon>Stramenopiles</taxon>
        <taxon>Ochrophyta</taxon>
        <taxon>Bacillariophyta</taxon>
        <taxon>Coscinodiscophyceae</taxon>
        <taxon>Chaetocerotophycidae</taxon>
        <taxon>Chaetocerotales</taxon>
        <taxon>Chaetocerotaceae</taxon>
        <taxon>Chaetoceros</taxon>
    </lineage>
</organism>
<dbReference type="EMBL" id="BLLK01000046">
    <property type="protein sequence ID" value="GFH53169.1"/>
    <property type="molecule type" value="Genomic_DNA"/>
</dbReference>
<evidence type="ECO:0000313" key="2">
    <source>
        <dbReference type="EMBL" id="GFH53169.1"/>
    </source>
</evidence>
<keyword evidence="3" id="KW-1185">Reference proteome</keyword>